<dbReference type="EMBL" id="MU629528">
    <property type="protein sequence ID" value="KAJ1256327.1"/>
    <property type="molecule type" value="Genomic_DNA"/>
</dbReference>
<feature type="compositionally biased region" description="Low complexity" evidence="1">
    <location>
        <begin position="32"/>
        <end position="44"/>
    </location>
</feature>
<proteinExistence type="predicted"/>
<name>A0A9W7XD32_9POAL</name>
<accession>A0A9W7XD32</accession>
<reference evidence="2 3" key="1">
    <citation type="submission" date="2022-10" db="EMBL/GenBank/DDBJ databases">
        <title>WGS assembly of Paspalum vaginatum 540-79.</title>
        <authorList>
            <person name="Sun G."/>
            <person name="Wase N."/>
            <person name="Shu S."/>
            <person name="Jenkins J."/>
            <person name="Zhou B."/>
            <person name="Torres-Rodriguez J."/>
            <person name="Chen C."/>
            <person name="Sandor L."/>
            <person name="Plott C."/>
            <person name="Yoshinga Y."/>
            <person name="Daum C."/>
            <person name="Qi P."/>
            <person name="Barry K."/>
            <person name="Lipzen A."/>
            <person name="Berry L."/>
            <person name="Pedersen C."/>
            <person name="Gottilla T."/>
            <person name="Foltz A."/>
            <person name="Yu H."/>
            <person name="O'Malley R."/>
            <person name="Zhang C."/>
            <person name="Devos K."/>
            <person name="Sigmon B."/>
            <person name="Yu B."/>
            <person name="Obata T."/>
            <person name="Schmutz J."/>
            <person name="Schnable J."/>
        </authorList>
    </citation>
    <scope>NUCLEOTIDE SEQUENCE [LARGE SCALE GENOMIC DNA]</scope>
    <source>
        <strain evidence="3">cv. 540-79</strain>
    </source>
</reference>
<keyword evidence="3" id="KW-1185">Reference proteome</keyword>
<evidence type="ECO:0000313" key="2">
    <source>
        <dbReference type="EMBL" id="KAJ1256327.1"/>
    </source>
</evidence>
<evidence type="ECO:0000313" key="3">
    <source>
        <dbReference type="Proteomes" id="UP001164776"/>
    </source>
</evidence>
<dbReference type="OrthoDB" id="10563804at2759"/>
<feature type="region of interest" description="Disordered" evidence="1">
    <location>
        <begin position="1"/>
        <end position="49"/>
    </location>
</feature>
<evidence type="ECO:0000256" key="1">
    <source>
        <dbReference type="SAM" id="MobiDB-lite"/>
    </source>
</evidence>
<dbReference type="Proteomes" id="UP001164776">
    <property type="component" value="Unassembled WGS sequence"/>
</dbReference>
<protein>
    <submittedName>
        <fullName evidence="2">Uncharacterized protein</fullName>
    </submittedName>
</protein>
<dbReference type="AlphaFoldDB" id="A0A9W7XD32"/>
<sequence length="81" mass="9145">MRDEVEQQQTPTASPRWPRPATPSSLRPVAPFSPFSSRTPSPRRSVSDAEGYAFKLRAVEDENRALKQALAKRESELSSFR</sequence>
<organism evidence="2 3">
    <name type="scientific">Paspalum vaginatum</name>
    <name type="common">seashore paspalum</name>
    <dbReference type="NCBI Taxonomy" id="158149"/>
    <lineage>
        <taxon>Eukaryota</taxon>
        <taxon>Viridiplantae</taxon>
        <taxon>Streptophyta</taxon>
        <taxon>Embryophyta</taxon>
        <taxon>Tracheophyta</taxon>
        <taxon>Spermatophyta</taxon>
        <taxon>Magnoliopsida</taxon>
        <taxon>Liliopsida</taxon>
        <taxon>Poales</taxon>
        <taxon>Poaceae</taxon>
        <taxon>PACMAD clade</taxon>
        <taxon>Panicoideae</taxon>
        <taxon>Andropogonodae</taxon>
        <taxon>Paspaleae</taxon>
        <taxon>Paspalinae</taxon>
        <taxon>Paspalum</taxon>
    </lineage>
</organism>
<gene>
    <name evidence="2" type="ORF">BS78_K047300</name>
</gene>
<comment type="caution">
    <text evidence="2">The sequence shown here is derived from an EMBL/GenBank/DDBJ whole genome shotgun (WGS) entry which is preliminary data.</text>
</comment>